<evidence type="ECO:0000313" key="2">
    <source>
        <dbReference type="EMBL" id="KAK9903422.1"/>
    </source>
</evidence>
<comment type="caution">
    <text evidence="2">The sequence shown here is derived from an EMBL/GenBank/DDBJ whole genome shotgun (WGS) entry which is preliminary data.</text>
</comment>
<dbReference type="EMBL" id="JALJOT010000014">
    <property type="protein sequence ID" value="KAK9903422.1"/>
    <property type="molecule type" value="Genomic_DNA"/>
</dbReference>
<gene>
    <name evidence="2" type="ORF">WJX75_005182</name>
</gene>
<evidence type="ECO:0000256" key="1">
    <source>
        <dbReference type="SAM" id="MobiDB-lite"/>
    </source>
</evidence>
<sequence>MRCWKLDEQNSNILLLHRTSSVDNHAPEGITAAAQQVLSMRILSCGALLALALLVTQASAQFGGEPEASPVKSDLPYIRCAVCETVAKNAYRQVKAARDALKPGKKLEELVILEMVEKMGDPAKDEGEWIAKIDLVEDGKKLKLVEHEELGKCREECKTIQRAAQEILSDHDTDIAEKLWQGKLGRAQFSNWLCYELTGACAKKPPPLPKDRAPGQAFQVIDPQEAQMQKMMAGMKDMGMGGQMYDRASVERMVGKGGDPYSEDDDEDEEEDEAAEEKPAGEAASAVESTLEGAKEVLNKAKDVAEAAVDQAKEGLSKAYTSAKNIVSGLTSGAAKKTADTAEAEL</sequence>
<feature type="compositionally biased region" description="Acidic residues" evidence="1">
    <location>
        <begin position="261"/>
        <end position="275"/>
    </location>
</feature>
<dbReference type="Proteomes" id="UP001491310">
    <property type="component" value="Unassembled WGS sequence"/>
</dbReference>
<proteinExistence type="predicted"/>
<evidence type="ECO:0008006" key="4">
    <source>
        <dbReference type="Google" id="ProtNLM"/>
    </source>
</evidence>
<protein>
    <recommendedName>
        <fullName evidence="4">DUF3456 domain-containing protein</fullName>
    </recommendedName>
</protein>
<dbReference type="PANTHER" id="PTHR36058">
    <property type="entry name" value="NUCLEOPHOSMIN"/>
    <property type="match status" value="1"/>
</dbReference>
<keyword evidence="3" id="KW-1185">Reference proteome</keyword>
<reference evidence="2 3" key="1">
    <citation type="journal article" date="2024" name="Nat. Commun.">
        <title>Phylogenomics reveals the evolutionary origins of lichenization in chlorophyte algae.</title>
        <authorList>
            <person name="Puginier C."/>
            <person name="Libourel C."/>
            <person name="Otte J."/>
            <person name="Skaloud P."/>
            <person name="Haon M."/>
            <person name="Grisel S."/>
            <person name="Petersen M."/>
            <person name="Berrin J.G."/>
            <person name="Delaux P.M."/>
            <person name="Dal Grande F."/>
            <person name="Keller J."/>
        </authorList>
    </citation>
    <scope>NUCLEOTIDE SEQUENCE [LARGE SCALE GENOMIC DNA]</scope>
    <source>
        <strain evidence="2 3">SAG 216-7</strain>
    </source>
</reference>
<name>A0ABR2YDW5_9CHLO</name>
<organism evidence="2 3">
    <name type="scientific">Coccomyxa subellipsoidea</name>
    <dbReference type="NCBI Taxonomy" id="248742"/>
    <lineage>
        <taxon>Eukaryota</taxon>
        <taxon>Viridiplantae</taxon>
        <taxon>Chlorophyta</taxon>
        <taxon>core chlorophytes</taxon>
        <taxon>Trebouxiophyceae</taxon>
        <taxon>Trebouxiophyceae incertae sedis</taxon>
        <taxon>Coccomyxaceae</taxon>
        <taxon>Coccomyxa</taxon>
    </lineage>
</organism>
<accession>A0ABR2YDW5</accession>
<dbReference type="PANTHER" id="PTHR36058:SF1">
    <property type="entry name" value="NUCLEOPHOSMIN"/>
    <property type="match status" value="1"/>
</dbReference>
<feature type="region of interest" description="Disordered" evidence="1">
    <location>
        <begin position="254"/>
        <end position="294"/>
    </location>
</feature>
<evidence type="ECO:0000313" key="3">
    <source>
        <dbReference type="Proteomes" id="UP001491310"/>
    </source>
</evidence>